<name>A0ABQ4XZT7_9ASTR</name>
<reference evidence="1" key="2">
    <citation type="submission" date="2022-01" db="EMBL/GenBank/DDBJ databases">
        <authorList>
            <person name="Yamashiro T."/>
            <person name="Shiraishi A."/>
            <person name="Satake H."/>
            <person name="Nakayama K."/>
        </authorList>
    </citation>
    <scope>NUCLEOTIDE SEQUENCE</scope>
</reference>
<keyword evidence="2" id="KW-1185">Reference proteome</keyword>
<evidence type="ECO:0000313" key="2">
    <source>
        <dbReference type="Proteomes" id="UP001151760"/>
    </source>
</evidence>
<protein>
    <submittedName>
        <fullName evidence="1">Uncharacterized protein</fullName>
    </submittedName>
</protein>
<dbReference type="Proteomes" id="UP001151760">
    <property type="component" value="Unassembled WGS sequence"/>
</dbReference>
<comment type="caution">
    <text evidence="1">The sequence shown here is derived from an EMBL/GenBank/DDBJ whole genome shotgun (WGS) entry which is preliminary data.</text>
</comment>
<reference evidence="1" key="1">
    <citation type="journal article" date="2022" name="Int. J. Mol. Sci.">
        <title>Draft Genome of Tanacetum Coccineum: Genomic Comparison of Closely Related Tanacetum-Family Plants.</title>
        <authorList>
            <person name="Yamashiro T."/>
            <person name="Shiraishi A."/>
            <person name="Nakayama K."/>
            <person name="Satake H."/>
        </authorList>
    </citation>
    <scope>NUCLEOTIDE SEQUENCE</scope>
</reference>
<evidence type="ECO:0000313" key="1">
    <source>
        <dbReference type="EMBL" id="GJS70595.1"/>
    </source>
</evidence>
<proteinExistence type="predicted"/>
<dbReference type="EMBL" id="BQNB010009944">
    <property type="protein sequence ID" value="GJS70595.1"/>
    <property type="molecule type" value="Genomic_DNA"/>
</dbReference>
<organism evidence="1 2">
    <name type="scientific">Tanacetum coccineum</name>
    <dbReference type="NCBI Taxonomy" id="301880"/>
    <lineage>
        <taxon>Eukaryota</taxon>
        <taxon>Viridiplantae</taxon>
        <taxon>Streptophyta</taxon>
        <taxon>Embryophyta</taxon>
        <taxon>Tracheophyta</taxon>
        <taxon>Spermatophyta</taxon>
        <taxon>Magnoliopsida</taxon>
        <taxon>eudicotyledons</taxon>
        <taxon>Gunneridae</taxon>
        <taxon>Pentapetalae</taxon>
        <taxon>asterids</taxon>
        <taxon>campanulids</taxon>
        <taxon>Asterales</taxon>
        <taxon>Asteraceae</taxon>
        <taxon>Asteroideae</taxon>
        <taxon>Anthemideae</taxon>
        <taxon>Anthemidinae</taxon>
        <taxon>Tanacetum</taxon>
    </lineage>
</organism>
<accession>A0ABQ4XZT7</accession>
<sequence length="242" mass="28270">MHDGQISPANIDSDEGPSYDFAFISEVQSPSTRYMNPLFIDNNHEQTYHEQPKIMNSTIGDDQINSNVIFDDSNVEVNNGSVEHDKYVHDSYKLEQLARNAYKEVEKDKIRALEKGRDDLQLNVSQQRKHVLELQNAQTVLKQEVKSMMDIFESMESDLDVTWKQNEILNDQLLEATLKHDVEKCVLMCNDLVNDKSLDEIEKVKRESIDVEENLLKRIKILENDFQRCQKHCIDYELQLQH</sequence>
<gene>
    <name evidence="1" type="ORF">Tco_0703436</name>
</gene>